<reference evidence="2 3" key="1">
    <citation type="submission" date="2020-04" db="EMBL/GenBank/DDBJ databases">
        <title>Acinetobacter Taxon 24.</title>
        <authorList>
            <person name="Nemec A."/>
            <person name="Radolfova-Krizova L."/>
            <person name="Higgins P.G."/>
            <person name="Spanelova P."/>
        </authorList>
    </citation>
    <scope>NUCLEOTIDE SEQUENCE [LARGE SCALE GENOMIC DNA]</scope>
    <source>
        <strain evidence="2 3">ANC 5380</strain>
    </source>
</reference>
<comment type="caution">
    <text evidence="2">The sequence shown here is derived from an EMBL/GenBank/DDBJ whole genome shotgun (WGS) entry which is preliminary data.</text>
</comment>
<keyword evidence="2" id="KW-0808">Transferase</keyword>
<dbReference type="InterPro" id="IPR003594">
    <property type="entry name" value="HATPase_dom"/>
</dbReference>
<evidence type="ECO:0000259" key="1">
    <source>
        <dbReference type="Pfam" id="PF02518"/>
    </source>
</evidence>
<organism evidence="2 3">
    <name type="scientific">Acinetobacter terrae</name>
    <dbReference type="NCBI Taxonomy" id="2731247"/>
    <lineage>
        <taxon>Bacteria</taxon>
        <taxon>Pseudomonadati</taxon>
        <taxon>Pseudomonadota</taxon>
        <taxon>Gammaproteobacteria</taxon>
        <taxon>Moraxellales</taxon>
        <taxon>Moraxellaceae</taxon>
        <taxon>Acinetobacter</taxon>
        <taxon>Acinetobacter Taxon 24</taxon>
    </lineage>
</organism>
<dbReference type="Gene3D" id="3.30.565.10">
    <property type="entry name" value="Histidine kinase-like ATPase, C-terminal domain"/>
    <property type="match status" value="1"/>
</dbReference>
<name>A0A7Y2WB57_9GAMM</name>
<dbReference type="Proteomes" id="UP000569202">
    <property type="component" value="Unassembled WGS sequence"/>
</dbReference>
<feature type="domain" description="Histidine kinase/HSP90-like ATPase" evidence="1">
    <location>
        <begin position="158"/>
        <end position="262"/>
    </location>
</feature>
<dbReference type="SUPFAM" id="SSF55874">
    <property type="entry name" value="ATPase domain of HSP90 chaperone/DNA topoisomerase II/histidine kinase"/>
    <property type="match status" value="1"/>
</dbReference>
<dbReference type="InterPro" id="IPR036890">
    <property type="entry name" value="HATPase_C_sf"/>
</dbReference>
<evidence type="ECO:0000313" key="3">
    <source>
        <dbReference type="Proteomes" id="UP000569202"/>
    </source>
</evidence>
<protein>
    <submittedName>
        <fullName evidence="2">Sensor histidine kinase</fullName>
    </submittedName>
</protein>
<dbReference type="Pfam" id="PF02518">
    <property type="entry name" value="HATPase_c"/>
    <property type="match status" value="1"/>
</dbReference>
<evidence type="ECO:0000313" key="2">
    <source>
        <dbReference type="EMBL" id="NNH77388.1"/>
    </source>
</evidence>
<dbReference type="RefSeq" id="WP_171540232.1">
    <property type="nucleotide sequence ID" value="NZ_JABERL010000018.1"/>
</dbReference>
<dbReference type="AlphaFoldDB" id="A0A7Y2WB57"/>
<dbReference type="EMBL" id="JABERL010000018">
    <property type="protein sequence ID" value="NNH77388.1"/>
    <property type="molecule type" value="Genomic_DNA"/>
</dbReference>
<dbReference type="GO" id="GO:0016301">
    <property type="term" value="F:kinase activity"/>
    <property type="evidence" value="ECO:0007669"/>
    <property type="project" value="UniProtKB-KW"/>
</dbReference>
<sequence>MTEIAITNLSFSNLTLLGKTLDSTLLQEKEISLDLRRLPFCKPEQILHLALILKDFKRRKKSPATIIIDNTSNITSYLSHIGFFDLIDLPYGKNIGAATGSNTYVPIKELNKRSLLNTSFETGESLQRLIQFEAEGLARVLLGSSTRTANFLIISYSIREAIRNALEHSEQDTCYICGQKWGNGQSQITVVDEGIGIYESFRRASIDNISVDDCLENAIKPGFSRTANLSDEQNIHDNSGYGLYVLYEIAKNYGHLTLSSSNKFLSINREKIQQKGDSLHPGTLLSLTFNAYPGDANDLLGMIIESGEEEALLAGRKKSSRRSKSLISD</sequence>
<proteinExistence type="predicted"/>
<accession>A0A7Y2WB57</accession>
<gene>
    <name evidence="2" type="ORF">HLH17_06835</name>
</gene>
<keyword evidence="2" id="KW-0418">Kinase</keyword>